<dbReference type="RefSeq" id="WP_404676302.1">
    <property type="nucleotide sequence ID" value="NZ_JBJDOT010000036.1"/>
</dbReference>
<dbReference type="SUPFAM" id="SSF102405">
    <property type="entry name" value="MCP/YpsA-like"/>
    <property type="match status" value="1"/>
</dbReference>
<dbReference type="Gene3D" id="3.40.50.450">
    <property type="match status" value="1"/>
</dbReference>
<evidence type="ECO:0000256" key="2">
    <source>
        <dbReference type="SAM" id="Phobius"/>
    </source>
</evidence>
<evidence type="ECO:0000313" key="4">
    <source>
        <dbReference type="EMBL" id="MFK3866111.1"/>
    </source>
</evidence>
<sequence length="275" mass="30647">MSKEQQKGYWRNETVAFLALTSLSGVGYWVLHKIAESGLGFKNLLKASNADEISKHLNVSLPDDIEWQAYQQQLWPIGLARARSLHADNVRLLFKEQELFPQELKKIDDAPHWIFVQGPIENLHKKSVSVIGTRKPSTDGVILAKTVIAALANKGLVTVSGLALGIDQIAHTESIKYNIPTVAVLGNGIYVEFPKGSNTLKAQILNRGGTVVTEYLPEQLYSAENFVRRNRMQAALCNTLLPIEWEIKSGSAHTVAFAHKYNKKLLMCSYLEQPI</sequence>
<keyword evidence="2" id="KW-0812">Transmembrane</keyword>
<gene>
    <name evidence="4" type="ORF">ACI2JU_19875</name>
</gene>
<dbReference type="EMBL" id="JBJDOT010000036">
    <property type="protein sequence ID" value="MFK3866111.1"/>
    <property type="molecule type" value="Genomic_DNA"/>
</dbReference>
<name>A0ABW8L255_9GAMM</name>
<comment type="similarity">
    <text evidence="1">Belongs to the DprA/Smf family.</text>
</comment>
<keyword evidence="5" id="KW-1185">Reference proteome</keyword>
<comment type="caution">
    <text evidence="4">The sequence shown here is derived from an EMBL/GenBank/DDBJ whole genome shotgun (WGS) entry which is preliminary data.</text>
</comment>
<proteinExistence type="inferred from homology"/>
<dbReference type="InterPro" id="IPR057666">
    <property type="entry name" value="DrpA_SLOG"/>
</dbReference>
<organism evidence="4 5">
    <name type="scientific">Pseudoalteromonas rhizosphaerae</name>
    <dbReference type="NCBI Taxonomy" id="2518973"/>
    <lineage>
        <taxon>Bacteria</taxon>
        <taxon>Pseudomonadati</taxon>
        <taxon>Pseudomonadota</taxon>
        <taxon>Gammaproteobacteria</taxon>
        <taxon>Alteromonadales</taxon>
        <taxon>Pseudoalteromonadaceae</taxon>
        <taxon>Pseudoalteromonas</taxon>
    </lineage>
</organism>
<dbReference type="PANTHER" id="PTHR43022:SF1">
    <property type="entry name" value="PROTEIN SMF"/>
    <property type="match status" value="1"/>
</dbReference>
<evidence type="ECO:0000259" key="3">
    <source>
        <dbReference type="Pfam" id="PF02481"/>
    </source>
</evidence>
<dbReference type="PANTHER" id="PTHR43022">
    <property type="entry name" value="PROTEIN SMF"/>
    <property type="match status" value="1"/>
</dbReference>
<reference evidence="4 5" key="1">
    <citation type="submission" date="2024-11" db="EMBL/GenBank/DDBJ databases">
        <title>The Natural Products Discovery Center: Release of the First 8490 Sequenced Strains for Exploring Actinobacteria Biosynthetic Diversity.</title>
        <authorList>
            <person name="Kalkreuter E."/>
            <person name="Kautsar S.A."/>
            <person name="Yang D."/>
            <person name="Bader C.D."/>
            <person name="Teijaro C.N."/>
            <person name="Fluegel L."/>
            <person name="Davis C.M."/>
            <person name="Simpson J.R."/>
            <person name="Lauterbach L."/>
            <person name="Steele A.D."/>
            <person name="Gui C."/>
            <person name="Meng S."/>
            <person name="Li G."/>
            <person name="Viehrig K."/>
            <person name="Ye F."/>
            <person name="Su P."/>
            <person name="Kiefer A.F."/>
            <person name="Nichols A."/>
            <person name="Cepeda A.J."/>
            <person name="Yan W."/>
            <person name="Fan B."/>
            <person name="Jiang Y."/>
            <person name="Adhikari A."/>
            <person name="Zheng C.-J."/>
            <person name="Schuster L."/>
            <person name="Cowan T.M."/>
            <person name="Smanski M.J."/>
            <person name="Chevrette M.G."/>
            <person name="De Carvalho L.P.S."/>
            <person name="Shen B."/>
        </authorList>
    </citation>
    <scope>NUCLEOTIDE SEQUENCE [LARGE SCALE GENOMIC DNA]</scope>
    <source>
        <strain evidence="4 5">NPDC078403</strain>
    </source>
</reference>
<accession>A0ABW8L255</accession>
<evidence type="ECO:0000313" key="5">
    <source>
        <dbReference type="Proteomes" id="UP001620262"/>
    </source>
</evidence>
<feature type="transmembrane region" description="Helical" evidence="2">
    <location>
        <begin position="12"/>
        <end position="31"/>
    </location>
</feature>
<keyword evidence="2" id="KW-1133">Transmembrane helix</keyword>
<protein>
    <submittedName>
        <fullName evidence="4">DNA-processing protein DprA</fullName>
    </submittedName>
</protein>
<evidence type="ECO:0000256" key="1">
    <source>
        <dbReference type="ARBA" id="ARBA00006525"/>
    </source>
</evidence>
<dbReference type="InterPro" id="IPR003488">
    <property type="entry name" value="DprA"/>
</dbReference>
<keyword evidence="2" id="KW-0472">Membrane</keyword>
<dbReference type="Proteomes" id="UP001620262">
    <property type="component" value="Unassembled WGS sequence"/>
</dbReference>
<feature type="domain" description="Smf/DprA SLOG" evidence="3">
    <location>
        <begin position="92"/>
        <end position="267"/>
    </location>
</feature>
<dbReference type="Pfam" id="PF02481">
    <property type="entry name" value="DNA_processg_A"/>
    <property type="match status" value="1"/>
</dbReference>